<dbReference type="NCBIfam" id="TIGR03501">
    <property type="entry name" value="GlyGly_CTERM"/>
    <property type="match status" value="1"/>
</dbReference>
<sequence length="669" mass="71531">MPHKMLKLSTLAILIAGASQVSAAVYTVVPVDQNSTLKDQPYFDKAQSGASLLYSSTGIQDSGSDSSCFTADCKSETYKVTSEARRGTEGTPIADTTPYNQNSQDIVKQSQLRSYCDNNLGYGICDIWAENQFFGRDYADNDEWNGQGVGGLQKKQAAWVNGYHSNSQGLVNGVSVETFASNAESYTGTQKANLGDIIANTTDTLVKGTVGTDFVYGITSSSLFKNVSGMPRAFEKRGFVNTNGQSVQLAPVSTSTSNELVSNMGQTLANDAVMFDGKLFVVGSSSYAASFYAKNGNGDYRDDENKLPNADDILKDSPQNLDFNRLKDCTTNASENLYSNWECQFSTFANEAAYWLVNADGTVTSHAISAGSGDNRDGLAVIDKDNDSLSFQASAQAVALDTNGNPIVVGYSTNDVNNKLYAIQAAYFTAPVGDLSSWTRTLIPGLAIREDDSGDFSYTMANGVNSKSVIVGDAKGNGTKPQRAFIYQVDQGNAKFFDQLVPSLFFKDSNSNAAAINNNGQVVGWVDMEASNGAEARHRAFTYINSTAQGPLKTGGAWMLDDLTNDPSAGVGSLANSYRILNATGVNDAGVIAATAFYCDGGYDNLSKLSPCSLPKKEVQTIVKLVPKNIDAVIQPRAQDEDQPLKRSGGSLGILALTALGFIGFRRRK</sequence>
<name>A0A2N4UTG4_9GAMM</name>
<gene>
    <name evidence="2" type="ORF">CIK00_07800</name>
</gene>
<comment type="caution">
    <text evidence="2">The sequence shown here is derived from an EMBL/GenBank/DDBJ whole genome shotgun (WGS) entry which is preliminary data.</text>
</comment>
<evidence type="ECO:0000256" key="1">
    <source>
        <dbReference type="SAM" id="SignalP"/>
    </source>
</evidence>
<organism evidence="2 3">
    <name type="scientific">Photobacterium carnosum</name>
    <dbReference type="NCBI Taxonomy" id="2023717"/>
    <lineage>
        <taxon>Bacteria</taxon>
        <taxon>Pseudomonadati</taxon>
        <taxon>Pseudomonadota</taxon>
        <taxon>Gammaproteobacteria</taxon>
        <taxon>Vibrionales</taxon>
        <taxon>Vibrionaceae</taxon>
        <taxon>Photobacterium</taxon>
    </lineage>
</organism>
<proteinExistence type="predicted"/>
<evidence type="ECO:0000313" key="3">
    <source>
        <dbReference type="Proteomes" id="UP000234420"/>
    </source>
</evidence>
<dbReference type="Proteomes" id="UP000234420">
    <property type="component" value="Unassembled WGS sequence"/>
</dbReference>
<dbReference type="RefSeq" id="WP_101768338.1">
    <property type="nucleotide sequence ID" value="NZ_BPPU01000001.1"/>
</dbReference>
<dbReference type="AlphaFoldDB" id="A0A2N4UTG4"/>
<protein>
    <recommendedName>
        <fullName evidence="4">GlyGly-CTERM sorting domain-containing protein</fullName>
    </recommendedName>
</protein>
<keyword evidence="3" id="KW-1185">Reference proteome</keyword>
<dbReference type="InterPro" id="IPR022562">
    <property type="entry name" value="DUF3466"/>
</dbReference>
<dbReference type="Pfam" id="PF11949">
    <property type="entry name" value="DUF3466"/>
    <property type="match status" value="1"/>
</dbReference>
<evidence type="ECO:0008006" key="4">
    <source>
        <dbReference type="Google" id="ProtNLM"/>
    </source>
</evidence>
<keyword evidence="1" id="KW-0732">Signal</keyword>
<feature type="chain" id="PRO_5014788338" description="GlyGly-CTERM sorting domain-containing protein" evidence="1">
    <location>
        <begin position="24"/>
        <end position="669"/>
    </location>
</feature>
<dbReference type="InterPro" id="IPR020008">
    <property type="entry name" value="GlyGly_CTERM"/>
</dbReference>
<evidence type="ECO:0000313" key="2">
    <source>
        <dbReference type="EMBL" id="PLC58310.1"/>
    </source>
</evidence>
<accession>A0A2N4UTG4</accession>
<feature type="signal peptide" evidence="1">
    <location>
        <begin position="1"/>
        <end position="23"/>
    </location>
</feature>
<reference evidence="2 3" key="1">
    <citation type="journal article" date="2018" name="Syst. Appl. Microbiol.">
        <title>Photobacterium carnosum sp. nov., isolated from spoiled modified atmosphere packaged poultry meat.</title>
        <authorList>
            <person name="Hilgarth M."/>
            <person name="Fuertes S."/>
            <person name="Ehrmann M."/>
            <person name="Vogel R.F."/>
        </authorList>
    </citation>
    <scope>NUCLEOTIDE SEQUENCE [LARGE SCALE GENOMIC DNA]</scope>
    <source>
        <strain evidence="2 3">TMW 2.2021</strain>
    </source>
</reference>
<dbReference type="EMBL" id="NPIB01000007">
    <property type="protein sequence ID" value="PLC58310.1"/>
    <property type="molecule type" value="Genomic_DNA"/>
</dbReference>